<organism evidence="5 6">
    <name type="scientific">Aspergillus lucknowensis</name>
    <dbReference type="NCBI Taxonomy" id="176173"/>
    <lineage>
        <taxon>Eukaryota</taxon>
        <taxon>Fungi</taxon>
        <taxon>Dikarya</taxon>
        <taxon>Ascomycota</taxon>
        <taxon>Pezizomycotina</taxon>
        <taxon>Eurotiomycetes</taxon>
        <taxon>Eurotiomycetidae</taxon>
        <taxon>Eurotiales</taxon>
        <taxon>Aspergillaceae</taxon>
        <taxon>Aspergillus</taxon>
        <taxon>Aspergillus subgen. Nidulantes</taxon>
    </lineage>
</organism>
<keyword evidence="4" id="KW-1133">Transmembrane helix</keyword>
<keyword evidence="3" id="KW-0808">Transferase</keyword>
<proteinExistence type="inferred from homology"/>
<comment type="caution">
    <text evidence="5">The sequence shown here is derived from an EMBL/GenBank/DDBJ whole genome shotgun (WGS) entry which is preliminary data.</text>
</comment>
<gene>
    <name evidence="5" type="ORF">BJX67DRAFT_356565</name>
</gene>
<name>A0ABR4LNS4_9EURO</name>
<evidence type="ECO:0000256" key="4">
    <source>
        <dbReference type="SAM" id="Phobius"/>
    </source>
</evidence>
<evidence type="ECO:0000256" key="2">
    <source>
        <dbReference type="ARBA" id="ARBA00022676"/>
    </source>
</evidence>
<evidence type="ECO:0000256" key="3">
    <source>
        <dbReference type="ARBA" id="ARBA00022679"/>
    </source>
</evidence>
<dbReference type="Pfam" id="PF05637">
    <property type="entry name" value="Glyco_transf_34"/>
    <property type="match status" value="2"/>
</dbReference>
<dbReference type="InterPro" id="IPR029044">
    <property type="entry name" value="Nucleotide-diphossugar_trans"/>
</dbReference>
<keyword evidence="4" id="KW-0472">Membrane</keyword>
<accession>A0ABR4LNS4</accession>
<dbReference type="RefSeq" id="XP_070885075.1">
    <property type="nucleotide sequence ID" value="XM_071029395.1"/>
</dbReference>
<dbReference type="SUPFAM" id="SSF53448">
    <property type="entry name" value="Nucleotide-diphospho-sugar transferases"/>
    <property type="match status" value="1"/>
</dbReference>
<dbReference type="InterPro" id="IPR008630">
    <property type="entry name" value="Glyco_trans_34"/>
</dbReference>
<reference evidence="5 6" key="1">
    <citation type="submission" date="2024-07" db="EMBL/GenBank/DDBJ databases">
        <title>Section-level genome sequencing and comparative genomics of Aspergillus sections Usti and Cavernicolus.</title>
        <authorList>
            <consortium name="Lawrence Berkeley National Laboratory"/>
            <person name="Nybo J.L."/>
            <person name="Vesth T.C."/>
            <person name="Theobald S."/>
            <person name="Frisvad J.C."/>
            <person name="Larsen T.O."/>
            <person name="Kjaerboelling I."/>
            <person name="Rothschild-Mancinelli K."/>
            <person name="Lyhne E.K."/>
            <person name="Kogle M.E."/>
            <person name="Barry K."/>
            <person name="Clum A."/>
            <person name="Na H."/>
            <person name="Ledsgaard L."/>
            <person name="Lin J."/>
            <person name="Lipzen A."/>
            <person name="Kuo A."/>
            <person name="Riley R."/>
            <person name="Mondo S."/>
            <person name="Labutti K."/>
            <person name="Haridas S."/>
            <person name="Pangalinan J."/>
            <person name="Salamov A.A."/>
            <person name="Simmons B.A."/>
            <person name="Magnuson J.K."/>
            <person name="Chen J."/>
            <person name="Drula E."/>
            <person name="Henrissat B."/>
            <person name="Wiebenga A."/>
            <person name="Lubbers R.J."/>
            <person name="Gomes A.C."/>
            <person name="Macurrencykelacurrency M.R."/>
            <person name="Stajich J."/>
            <person name="Grigoriev I.V."/>
            <person name="Mortensen U.H."/>
            <person name="De Vries R.P."/>
            <person name="Baker S.E."/>
            <person name="Andersen M.R."/>
        </authorList>
    </citation>
    <scope>NUCLEOTIDE SEQUENCE [LARGE SCALE GENOMIC DNA]</scope>
    <source>
        <strain evidence="5 6">CBS 449.75</strain>
    </source>
</reference>
<evidence type="ECO:0000313" key="5">
    <source>
        <dbReference type="EMBL" id="KAL2866096.1"/>
    </source>
</evidence>
<keyword evidence="2" id="KW-0328">Glycosyltransferase</keyword>
<dbReference type="PANTHER" id="PTHR31306:SF8">
    <property type="entry name" value="GLYCOSYLTRANSFERASE FAMILY 34 PROTEIN"/>
    <property type="match status" value="1"/>
</dbReference>
<evidence type="ECO:0000313" key="6">
    <source>
        <dbReference type="Proteomes" id="UP001610432"/>
    </source>
</evidence>
<feature type="transmembrane region" description="Helical" evidence="4">
    <location>
        <begin position="31"/>
        <end position="51"/>
    </location>
</feature>
<comment type="similarity">
    <text evidence="1">Belongs to the glycosyltransferase 34 family.</text>
</comment>
<sequence length="320" mass="37152">MYIYGELDATQWSRSRSMTGYKLGRRQRLRLTVVAQLVLASLGVFWLFNFFSRYPSHAQEHQEQPQPTVGKVMMIYGNHSIYDRAIATHQEHSRRLGYPLHVLRREILDGVWNKYAILLQVLLQELAKPPEQRLEWLYWFDSDTVLMNPNMKLETFLPPPHATDIHILLTKDWNGMNNGVFPIRVHAWSVQLISAAIAYPVVNPDVELFWPDQSALDNLFNENIYFSKSVVYCPLRWFNAYMRSPDGESLNPGSPAHLQVHPGDLLVHFPGTARENLETTLGPYIAIAEEHRPQWEVPVEETGYIKETADFWRTHARQTS</sequence>
<keyword evidence="4" id="KW-0812">Transmembrane</keyword>
<dbReference type="EMBL" id="JBFXLQ010000027">
    <property type="protein sequence ID" value="KAL2866096.1"/>
    <property type="molecule type" value="Genomic_DNA"/>
</dbReference>
<keyword evidence="6" id="KW-1185">Reference proteome</keyword>
<evidence type="ECO:0000256" key="1">
    <source>
        <dbReference type="ARBA" id="ARBA00005664"/>
    </source>
</evidence>
<evidence type="ECO:0008006" key="7">
    <source>
        <dbReference type="Google" id="ProtNLM"/>
    </source>
</evidence>
<protein>
    <recommendedName>
        <fullName evidence="7">Galactosyl transferase GMA12/MNN10 family protein</fullName>
    </recommendedName>
</protein>
<dbReference type="PANTHER" id="PTHR31306">
    <property type="entry name" value="ALPHA-1,6-MANNOSYLTRANSFERASE MNN11-RELATED"/>
    <property type="match status" value="1"/>
</dbReference>
<dbReference type="GeneID" id="98144467"/>
<dbReference type="Gene3D" id="3.90.550.10">
    <property type="entry name" value="Spore Coat Polysaccharide Biosynthesis Protein SpsA, Chain A"/>
    <property type="match status" value="1"/>
</dbReference>
<dbReference type="Proteomes" id="UP001610432">
    <property type="component" value="Unassembled WGS sequence"/>
</dbReference>